<gene>
    <name evidence="3" type="ORF">COK72_32395</name>
</gene>
<evidence type="ECO:0000259" key="2">
    <source>
        <dbReference type="Pfam" id="PF22711"/>
    </source>
</evidence>
<evidence type="ECO:0000313" key="4">
    <source>
        <dbReference type="Proteomes" id="UP000226106"/>
    </source>
</evidence>
<organism evidence="3 4">
    <name type="scientific">Bacillus thuringiensis</name>
    <dbReference type="NCBI Taxonomy" id="1428"/>
    <lineage>
        <taxon>Bacteria</taxon>
        <taxon>Bacillati</taxon>
        <taxon>Bacillota</taxon>
        <taxon>Bacilli</taxon>
        <taxon>Bacillales</taxon>
        <taxon>Bacillaceae</taxon>
        <taxon>Bacillus</taxon>
        <taxon>Bacillus cereus group</taxon>
    </lineage>
</organism>
<sequence length="665" mass="78414">MLNEIVTNPFATAATEVIKQSVTGIMNTWVKPKMEAIKARRKIDSKLENYFFDVFRDYLVRTYEQNKFVNIIALGNNQVDIDKIYYPLTISNENSEESYSVTDYNSILFNKYKKVIIEDSAGMGKSTIMKKLFISCVEKNEGIPIFIELRKLQEDTEIVDWVLDQLNSIHLENDKQVILEMINRGDFIFLLDGFDEIPFDYKDKITHNLKAFIAKSNNNIFILTSRSDDVLSSFGQFKKFHINGMGIEEAYGLIERYDNFLNLNLSESIINQINKNIEQEAFNDLEEFLKVPFLVSLIYLTYKHKRDVPLQKDQFYRKVYDALFEEHDLSKDGYKRQRYSGLSIDQLHKLLRKLGYLCLIENRVEYKKDKLLALIEESTDSPYFENIKPHDVFKDLIYNVPLIIEEGLTYKWAHKSFMEYFSAQFIFIDNGDRKDTILENIMNSKRFSSYSNMLDLYYDIDQETFDKAIIYPILKDFIEYIGDIAQYKSDEEILYKEFMYEKIITFQTMSDEIGIMEHIRGNEPIIRIKQKLGEYYNADSEDFYLLTHHGDFVNSREVEVFSKKSNVLHLFTLLKNKNSKMLKALEITGESHIANVDGNLHIISYLDVGLSESELQKNMGYILNSKFLSYRDMNYYFNYKKSVEYIKSIEMQIEKRNNDIIFTNL</sequence>
<dbReference type="SUPFAM" id="SSF52540">
    <property type="entry name" value="P-loop containing nucleoside triphosphate hydrolases"/>
    <property type="match status" value="1"/>
</dbReference>
<dbReference type="Pfam" id="PF05729">
    <property type="entry name" value="NACHT"/>
    <property type="match status" value="1"/>
</dbReference>
<feature type="domain" description="Short NACHT-associated C-terminal" evidence="2">
    <location>
        <begin position="460"/>
        <end position="652"/>
    </location>
</feature>
<dbReference type="PANTHER" id="PTHR46844">
    <property type="entry name" value="SLR5058 PROTEIN"/>
    <property type="match status" value="1"/>
</dbReference>
<accession>A0A9X7AGG7</accession>
<dbReference type="Pfam" id="PF22711">
    <property type="entry name" value="SNaCT5"/>
    <property type="match status" value="1"/>
</dbReference>
<feature type="domain" description="NACHT" evidence="1">
    <location>
        <begin position="115"/>
        <end position="256"/>
    </location>
</feature>
<dbReference type="PANTHER" id="PTHR46844:SF1">
    <property type="entry name" value="SLR5058 PROTEIN"/>
    <property type="match status" value="1"/>
</dbReference>
<proteinExistence type="predicted"/>
<name>A0A9X7AGG7_BACTU</name>
<protein>
    <recommendedName>
        <fullName evidence="5">NACHT domain-containing protein</fullName>
    </recommendedName>
</protein>
<evidence type="ECO:0000313" key="3">
    <source>
        <dbReference type="EMBL" id="PFT31008.1"/>
    </source>
</evidence>
<dbReference type="EMBL" id="NVCO01000166">
    <property type="protein sequence ID" value="PFT31008.1"/>
    <property type="molecule type" value="Genomic_DNA"/>
</dbReference>
<reference evidence="3 4" key="1">
    <citation type="submission" date="2017-09" db="EMBL/GenBank/DDBJ databases">
        <title>Large-scale bioinformatics analysis of Bacillus genomes uncovers conserved roles of natural products in bacterial physiology.</title>
        <authorList>
            <consortium name="Agbiome Team Llc"/>
            <person name="Bleich R.M."/>
            <person name="Grubbs K.J."/>
            <person name="Santa Maria K.C."/>
            <person name="Allen S.E."/>
            <person name="Farag S."/>
            <person name="Shank E.A."/>
            <person name="Bowers A."/>
        </authorList>
    </citation>
    <scope>NUCLEOTIDE SEQUENCE [LARGE SCALE GENOMIC DNA]</scope>
    <source>
        <strain evidence="3 4">AFS065400</strain>
    </source>
</reference>
<dbReference type="InterPro" id="IPR007111">
    <property type="entry name" value="NACHT_NTPase"/>
</dbReference>
<comment type="caution">
    <text evidence="3">The sequence shown here is derived from an EMBL/GenBank/DDBJ whole genome shotgun (WGS) entry which is preliminary data.</text>
</comment>
<evidence type="ECO:0008006" key="5">
    <source>
        <dbReference type="Google" id="ProtNLM"/>
    </source>
</evidence>
<evidence type="ECO:0000259" key="1">
    <source>
        <dbReference type="Pfam" id="PF05729"/>
    </source>
</evidence>
<dbReference type="Proteomes" id="UP000226106">
    <property type="component" value="Unassembled WGS sequence"/>
</dbReference>
<dbReference type="RefSeq" id="WP_098641282.1">
    <property type="nucleotide sequence ID" value="NZ_NVCO01000166.1"/>
</dbReference>
<dbReference type="InterPro" id="IPR027417">
    <property type="entry name" value="P-loop_NTPase"/>
</dbReference>
<dbReference type="InterPro" id="IPR055036">
    <property type="entry name" value="SNaCT5"/>
</dbReference>
<dbReference type="AlphaFoldDB" id="A0A9X7AGG7"/>
<dbReference type="Gene3D" id="3.40.50.300">
    <property type="entry name" value="P-loop containing nucleotide triphosphate hydrolases"/>
    <property type="match status" value="1"/>
</dbReference>